<feature type="domain" description="4Fe-4S ferredoxin-type" evidence="5">
    <location>
        <begin position="36"/>
        <end position="66"/>
    </location>
</feature>
<keyword evidence="1" id="KW-0004">4Fe-4S</keyword>
<dbReference type="Gene3D" id="3.30.70.3270">
    <property type="match status" value="2"/>
</dbReference>
<organism evidence="6">
    <name type="scientific">Mesoaciditoga lauensis</name>
    <dbReference type="NCBI Taxonomy" id="1495039"/>
    <lineage>
        <taxon>Bacteria</taxon>
        <taxon>Thermotogati</taxon>
        <taxon>Thermotogota</taxon>
        <taxon>Thermotogae</taxon>
        <taxon>Mesoaciditogales</taxon>
        <taxon>Mesoaciditogaceae</taxon>
        <taxon>Mesoaciditoga</taxon>
    </lineage>
</organism>
<keyword evidence="2" id="KW-0479">Metal-binding</keyword>
<proteinExistence type="predicted"/>
<dbReference type="PANTHER" id="PTHR43687:SF4">
    <property type="entry name" value="BLR5484 PROTEIN"/>
    <property type="match status" value="1"/>
</dbReference>
<dbReference type="InterPro" id="IPR050572">
    <property type="entry name" value="Fe-S_Ferredoxin"/>
</dbReference>
<dbReference type="GO" id="GO:0051539">
    <property type="term" value="F:4 iron, 4 sulfur cluster binding"/>
    <property type="evidence" value="ECO:0007669"/>
    <property type="project" value="UniProtKB-KW"/>
</dbReference>
<evidence type="ECO:0000313" key="6">
    <source>
        <dbReference type="EMBL" id="HGE74893.1"/>
    </source>
</evidence>
<gene>
    <name evidence="6" type="ORF">ENX73_02060</name>
</gene>
<dbReference type="EMBL" id="DTPE01000086">
    <property type="protein sequence ID" value="HGE74893.1"/>
    <property type="molecule type" value="Genomic_DNA"/>
</dbReference>
<dbReference type="Pfam" id="PF13187">
    <property type="entry name" value="Fer4_9"/>
    <property type="match status" value="1"/>
</dbReference>
<dbReference type="PROSITE" id="PS51379">
    <property type="entry name" value="4FE4S_FER_2"/>
    <property type="match status" value="2"/>
</dbReference>
<dbReference type="AlphaFoldDB" id="A0A7V3RDW9"/>
<evidence type="ECO:0000259" key="5">
    <source>
        <dbReference type="PROSITE" id="PS51379"/>
    </source>
</evidence>
<keyword evidence="4" id="KW-0411">Iron-sulfur</keyword>
<dbReference type="PANTHER" id="PTHR43687">
    <property type="entry name" value="ADENYLYLSULFATE REDUCTASE, BETA SUBUNIT"/>
    <property type="match status" value="1"/>
</dbReference>
<dbReference type="GO" id="GO:0046872">
    <property type="term" value="F:metal ion binding"/>
    <property type="evidence" value="ECO:0007669"/>
    <property type="project" value="UniProtKB-KW"/>
</dbReference>
<protein>
    <submittedName>
        <fullName evidence="6">4Fe-4S dicluster domain-containing protein</fullName>
    </submittedName>
</protein>
<evidence type="ECO:0000256" key="2">
    <source>
        <dbReference type="ARBA" id="ARBA00022723"/>
    </source>
</evidence>
<evidence type="ECO:0000256" key="3">
    <source>
        <dbReference type="ARBA" id="ARBA00023004"/>
    </source>
</evidence>
<name>A0A7V3RDW9_9BACT</name>
<dbReference type="PROSITE" id="PS00198">
    <property type="entry name" value="4FE4S_FER_1"/>
    <property type="match status" value="2"/>
</dbReference>
<keyword evidence="3" id="KW-0408">Iron</keyword>
<reference evidence="6" key="1">
    <citation type="journal article" date="2020" name="mSystems">
        <title>Genome- and Community-Level Interaction Insights into Carbon Utilization and Element Cycling Functions of Hydrothermarchaeota in Hydrothermal Sediment.</title>
        <authorList>
            <person name="Zhou Z."/>
            <person name="Liu Y."/>
            <person name="Xu W."/>
            <person name="Pan J."/>
            <person name="Luo Z.H."/>
            <person name="Li M."/>
        </authorList>
    </citation>
    <scope>NUCLEOTIDE SEQUENCE [LARGE SCALE GENOMIC DNA]</scope>
    <source>
        <strain evidence="6">SpSt-966</strain>
    </source>
</reference>
<evidence type="ECO:0000256" key="1">
    <source>
        <dbReference type="ARBA" id="ARBA00022485"/>
    </source>
</evidence>
<feature type="domain" description="4Fe-4S ferredoxin-type" evidence="5">
    <location>
        <begin position="6"/>
        <end position="35"/>
    </location>
</feature>
<evidence type="ECO:0000256" key="4">
    <source>
        <dbReference type="ARBA" id="ARBA00023014"/>
    </source>
</evidence>
<sequence length="73" mass="8055">MAKNLFDVNIDLQLCKACGICYWVCPTHAIVKGEFEVPKIADADKCIGCMQCANLCPDFAIDIFKRENANSPS</sequence>
<dbReference type="SUPFAM" id="SSF54862">
    <property type="entry name" value="4Fe-4S ferredoxins"/>
    <property type="match status" value="1"/>
</dbReference>
<dbReference type="InterPro" id="IPR017896">
    <property type="entry name" value="4Fe4S_Fe-S-bd"/>
</dbReference>
<accession>A0A7V3RDW9</accession>
<dbReference type="InterPro" id="IPR017900">
    <property type="entry name" value="4Fe4S_Fe_S_CS"/>
</dbReference>
<comment type="caution">
    <text evidence="6">The sequence shown here is derived from an EMBL/GenBank/DDBJ whole genome shotgun (WGS) entry which is preliminary data.</text>
</comment>